<dbReference type="CDD" id="cd04620">
    <property type="entry name" value="CBS_two-component_sensor_histidine_kinase_repeat1"/>
    <property type="match status" value="1"/>
</dbReference>
<dbReference type="Gene3D" id="3.30.450.40">
    <property type="match status" value="1"/>
</dbReference>
<keyword evidence="8" id="KW-0129">CBS domain</keyword>
<dbReference type="SUPFAM" id="SSF55874">
    <property type="entry name" value="ATPase domain of HSP90 chaperone/DNA topoisomerase II/histidine kinase"/>
    <property type="match status" value="1"/>
</dbReference>
<dbReference type="Gene3D" id="3.30.565.10">
    <property type="entry name" value="Histidine kinase-like ATPase, C-terminal domain"/>
    <property type="match status" value="1"/>
</dbReference>
<evidence type="ECO:0000256" key="8">
    <source>
        <dbReference type="PROSITE-ProRule" id="PRU00703"/>
    </source>
</evidence>
<feature type="domain" description="PAS" evidence="12">
    <location>
        <begin position="779"/>
        <end position="848"/>
    </location>
</feature>
<keyword evidence="4" id="KW-0808">Transferase</keyword>
<name>A0ABX1LVD5_9CYAN</name>
<evidence type="ECO:0000256" key="4">
    <source>
        <dbReference type="ARBA" id="ARBA00022679"/>
    </source>
</evidence>
<evidence type="ECO:0000256" key="5">
    <source>
        <dbReference type="ARBA" id="ARBA00022777"/>
    </source>
</evidence>
<feature type="domain" description="CBS" evidence="14">
    <location>
        <begin position="168"/>
        <end position="227"/>
    </location>
</feature>
<dbReference type="PROSITE" id="PS50112">
    <property type="entry name" value="PAS"/>
    <property type="match status" value="2"/>
</dbReference>
<reference evidence="15 16" key="1">
    <citation type="submission" date="2020-03" db="EMBL/GenBank/DDBJ databases">
        <title>Draft Genome Sequence of 2-Methylisoborneol Producing Pseudanabaena yagii Strain GIHE-NHR1 Isolated from North Han River in South Korea.</title>
        <authorList>
            <person name="Jeong J."/>
        </authorList>
    </citation>
    <scope>NUCLEOTIDE SEQUENCE [LARGE SCALE GENOMIC DNA]</scope>
    <source>
        <strain evidence="15 16">GIHE-NHR1</strain>
    </source>
</reference>
<dbReference type="EMBL" id="JAAVJL010000002">
    <property type="protein sequence ID" value="NMF60128.1"/>
    <property type="molecule type" value="Genomic_DNA"/>
</dbReference>
<dbReference type="SUPFAM" id="SSF47384">
    <property type="entry name" value="Homodimeric domain of signal transducing histidine kinase"/>
    <property type="match status" value="1"/>
</dbReference>
<keyword evidence="16" id="KW-1185">Reference proteome</keyword>
<gene>
    <name evidence="15" type="ORF">HC246_19380</name>
</gene>
<dbReference type="NCBIfam" id="TIGR00229">
    <property type="entry name" value="sensory_box"/>
    <property type="match status" value="3"/>
</dbReference>
<feature type="domain" description="PAC" evidence="13">
    <location>
        <begin position="543"/>
        <end position="595"/>
    </location>
</feature>
<dbReference type="SMART" id="SM00086">
    <property type="entry name" value="PAC"/>
    <property type="match status" value="3"/>
</dbReference>
<proteinExistence type="predicted"/>
<evidence type="ECO:0000256" key="3">
    <source>
        <dbReference type="ARBA" id="ARBA00022553"/>
    </source>
</evidence>
<feature type="domain" description="CBS" evidence="14">
    <location>
        <begin position="236"/>
        <end position="294"/>
    </location>
</feature>
<feature type="coiled-coil region" evidence="9">
    <location>
        <begin position="745"/>
        <end position="772"/>
    </location>
</feature>
<dbReference type="Pfam" id="PF00512">
    <property type="entry name" value="HisKA"/>
    <property type="match status" value="1"/>
</dbReference>
<dbReference type="Gene3D" id="3.30.450.20">
    <property type="entry name" value="PAS domain"/>
    <property type="match status" value="3"/>
</dbReference>
<dbReference type="Pfam" id="PF00989">
    <property type="entry name" value="PAS"/>
    <property type="match status" value="1"/>
</dbReference>
<evidence type="ECO:0000256" key="7">
    <source>
        <dbReference type="PROSITE-ProRule" id="PRU00169"/>
    </source>
</evidence>
<dbReference type="InterPro" id="IPR035965">
    <property type="entry name" value="PAS-like_dom_sf"/>
</dbReference>
<dbReference type="PROSITE" id="PS50110">
    <property type="entry name" value="RESPONSE_REGULATORY"/>
    <property type="match status" value="1"/>
</dbReference>
<dbReference type="Pfam" id="PF08447">
    <property type="entry name" value="PAS_3"/>
    <property type="match status" value="2"/>
</dbReference>
<dbReference type="InterPro" id="IPR001789">
    <property type="entry name" value="Sig_transdc_resp-reg_receiver"/>
</dbReference>
<dbReference type="InterPro" id="IPR003661">
    <property type="entry name" value="HisK_dim/P_dom"/>
</dbReference>
<dbReference type="InterPro" id="IPR000644">
    <property type="entry name" value="CBS_dom"/>
</dbReference>
<dbReference type="InterPro" id="IPR029016">
    <property type="entry name" value="GAF-like_dom_sf"/>
</dbReference>
<dbReference type="SMART" id="SM00448">
    <property type="entry name" value="REC"/>
    <property type="match status" value="1"/>
</dbReference>
<organism evidence="15 16">
    <name type="scientific">Pseudanabaena yagii GIHE-NHR1</name>
    <dbReference type="NCBI Taxonomy" id="2722753"/>
    <lineage>
        <taxon>Bacteria</taxon>
        <taxon>Bacillati</taxon>
        <taxon>Cyanobacteriota</taxon>
        <taxon>Cyanophyceae</taxon>
        <taxon>Pseudanabaenales</taxon>
        <taxon>Pseudanabaenaceae</taxon>
        <taxon>Pseudanabaena</taxon>
        <taxon>Pseudanabaena yagii</taxon>
    </lineage>
</organism>
<keyword evidence="3 7" id="KW-0597">Phosphoprotein</keyword>
<keyword evidence="5" id="KW-0418">Kinase</keyword>
<evidence type="ECO:0000259" key="14">
    <source>
        <dbReference type="PROSITE" id="PS51371"/>
    </source>
</evidence>
<dbReference type="PROSITE" id="PS50109">
    <property type="entry name" value="HIS_KIN"/>
    <property type="match status" value="1"/>
</dbReference>
<evidence type="ECO:0000256" key="9">
    <source>
        <dbReference type="SAM" id="Coils"/>
    </source>
</evidence>
<dbReference type="Pfam" id="PF00072">
    <property type="entry name" value="Response_reg"/>
    <property type="match status" value="1"/>
</dbReference>
<dbReference type="EC" id="2.7.13.3" evidence="2"/>
<evidence type="ECO:0000313" key="16">
    <source>
        <dbReference type="Proteomes" id="UP000738376"/>
    </source>
</evidence>
<dbReference type="SMART" id="SM00091">
    <property type="entry name" value="PAS"/>
    <property type="match status" value="3"/>
</dbReference>
<evidence type="ECO:0000259" key="12">
    <source>
        <dbReference type="PROSITE" id="PS50112"/>
    </source>
</evidence>
<dbReference type="InterPro" id="IPR036097">
    <property type="entry name" value="HisK_dim/P_sf"/>
</dbReference>
<comment type="catalytic activity">
    <reaction evidence="1">
        <text>ATP + protein L-histidine = ADP + protein N-phospho-L-histidine.</text>
        <dbReference type="EC" id="2.7.13.3"/>
    </reaction>
</comment>
<dbReference type="CDD" id="cd17774">
    <property type="entry name" value="CBS_two-component_sensor_histidine_kinase_repeat2"/>
    <property type="match status" value="1"/>
</dbReference>
<feature type="domain" description="PAS" evidence="12">
    <location>
        <begin position="469"/>
        <end position="539"/>
    </location>
</feature>
<protein>
    <recommendedName>
        <fullName evidence="2">histidine kinase</fullName>
        <ecNumber evidence="2">2.7.13.3</ecNumber>
    </recommendedName>
</protein>
<accession>A0ABX1LVD5</accession>
<dbReference type="CDD" id="cd00130">
    <property type="entry name" value="PAS"/>
    <property type="match status" value="3"/>
</dbReference>
<dbReference type="InterPro" id="IPR004358">
    <property type="entry name" value="Sig_transdc_His_kin-like_C"/>
</dbReference>
<dbReference type="SMART" id="SM00387">
    <property type="entry name" value="HATPase_c"/>
    <property type="match status" value="1"/>
</dbReference>
<dbReference type="Gene3D" id="3.40.50.2300">
    <property type="match status" value="1"/>
</dbReference>
<dbReference type="InterPro" id="IPR000700">
    <property type="entry name" value="PAS-assoc_C"/>
</dbReference>
<dbReference type="PRINTS" id="PR00344">
    <property type="entry name" value="BCTRLSENSOR"/>
</dbReference>
<dbReference type="SMART" id="SM00116">
    <property type="entry name" value="CBS"/>
    <property type="match status" value="4"/>
</dbReference>
<evidence type="ECO:0000259" key="10">
    <source>
        <dbReference type="PROSITE" id="PS50109"/>
    </source>
</evidence>
<feature type="domain" description="PAC" evidence="13">
    <location>
        <begin position="409"/>
        <end position="461"/>
    </location>
</feature>
<dbReference type="Gene3D" id="1.10.287.130">
    <property type="match status" value="1"/>
</dbReference>
<feature type="modified residue" description="4-aspartylphosphate" evidence="7">
    <location>
        <position position="1252"/>
    </location>
</feature>
<comment type="caution">
    <text evidence="15">The sequence shown here is derived from an EMBL/GenBank/DDBJ whole genome shotgun (WGS) entry which is preliminary data.</text>
</comment>
<dbReference type="PANTHER" id="PTHR43047">
    <property type="entry name" value="TWO-COMPONENT HISTIDINE PROTEIN KINASE"/>
    <property type="match status" value="1"/>
</dbReference>
<feature type="coiled-coil region" evidence="9">
    <location>
        <begin position="896"/>
        <end position="930"/>
    </location>
</feature>
<dbReference type="CDD" id="cd00082">
    <property type="entry name" value="HisKA"/>
    <property type="match status" value="1"/>
</dbReference>
<dbReference type="InterPro" id="IPR000014">
    <property type="entry name" value="PAS"/>
</dbReference>
<evidence type="ECO:0000256" key="6">
    <source>
        <dbReference type="ARBA" id="ARBA00023012"/>
    </source>
</evidence>
<keyword evidence="6" id="KW-0902">Two-component regulatory system</keyword>
<feature type="domain" description="Histidine kinase" evidence="10">
    <location>
        <begin position="930"/>
        <end position="1162"/>
    </location>
</feature>
<dbReference type="SUPFAM" id="SSF54631">
    <property type="entry name" value="CBS-domain pair"/>
    <property type="match status" value="2"/>
</dbReference>
<dbReference type="SMART" id="SM00388">
    <property type="entry name" value="HisKA"/>
    <property type="match status" value="1"/>
</dbReference>
<evidence type="ECO:0000259" key="11">
    <source>
        <dbReference type="PROSITE" id="PS50110"/>
    </source>
</evidence>
<dbReference type="SUPFAM" id="SSF55781">
    <property type="entry name" value="GAF domain-like"/>
    <property type="match status" value="1"/>
</dbReference>
<dbReference type="InterPro" id="IPR046342">
    <property type="entry name" value="CBS_dom_sf"/>
</dbReference>
<keyword evidence="9" id="KW-0175">Coiled coil</keyword>
<evidence type="ECO:0000313" key="15">
    <source>
        <dbReference type="EMBL" id="NMF60128.1"/>
    </source>
</evidence>
<feature type="domain" description="CBS" evidence="14">
    <location>
        <begin position="101"/>
        <end position="161"/>
    </location>
</feature>
<feature type="domain" description="Response regulatory" evidence="11">
    <location>
        <begin position="1203"/>
        <end position="1319"/>
    </location>
</feature>
<dbReference type="Pfam" id="PF00571">
    <property type="entry name" value="CBS"/>
    <property type="match status" value="4"/>
</dbReference>
<feature type="coiled-coil region" evidence="9">
    <location>
        <begin position="295"/>
        <end position="323"/>
    </location>
</feature>
<feature type="domain" description="CBS" evidence="14">
    <location>
        <begin position="5"/>
        <end position="81"/>
    </location>
</feature>
<evidence type="ECO:0000259" key="13">
    <source>
        <dbReference type="PROSITE" id="PS50113"/>
    </source>
</evidence>
<dbReference type="InterPro" id="IPR013767">
    <property type="entry name" value="PAS_fold"/>
</dbReference>
<dbReference type="Proteomes" id="UP000738376">
    <property type="component" value="Unassembled WGS sequence"/>
</dbReference>
<sequence>MEQAIVREPLTISANATVAEAIALMSSSTKTCNLLRNIDSELSLQLTCAQSCILVTEANQLVGILTERDLIKLCGQIENAEHSQGASLGQNLSETAIAEVMTYPVHSLLEWEFTDIFVAINRFQRYNVRHLPLVNERGEVSGLITHASLRQLLRPIDMLRLLVASEVMVTDVVYAQATDSVAQIANLMSAHKVSSVVIVESRNHSLFPLGIITESDIVQYLALELNLAQTQAQMVMSFPVISVPPDETLWTVREVMQERMSNHVVVANPDGEMRGIVTQSSILKTLQPMEVYKLVSKLEVQMSQLEQEKIELLESRNRLLEGQVKASTDALIDSNDMFRQFAENNQGIIVIREIASGKVLYVSPVYEEIWGKSCESLYQDPNSWLYSLHPDDRDRIIQIYTAKAHTGYFSEEYRIIRPDGLMRWIWGRCFPVKNTRGEIYRIAAIIEDISDRKNAEIALKESEQRLKASEFLLGSMFECSAVGMAITDSDGKYIRTNPCYQQMVGYSESELREMRFTDNMLPEDIEENLRLRDRVLTGENASYQMEKRLLHKNGHIIWVRTTSSKIADDGNAQPLFIGVIENISDRKQAEESLQSLVEGASTQIGDNFLPALVEYIANILEIRYVSITKICEDRLKMMAVWLDGQLQPVSETTIPLVDSPCAITVAEGKFYITEHLQQQFPDCNSIKQLGANSYLGIAINNSKGDVIGCLCILNNQPIQNMQRANAMLQVFAPRVSAEMERQEAIAELYHLNQQLESRVEQRTRELKFANQQLIVEMAERQKLITLVENSTDFIALADCNGRLNYVNSAGRELLGLPANTQFLSIFDLHFPEDHQVVKRNILDLIAQDETWEGEFRLRHYQTNDVIPVLFSAFPIQNSWIDETLSLACIVRDISDRKKSEETLLTTNEELINANKELARATRLKDEFLANMSHELRTPLNAILGMSEGLLSSVFGDLNERQKRSLNLIESSGRHLLELINDILDVAKIGAGKMKLDIAPVSIEYLCKSSLGFVKQMASQKNIQLRLAIQPELGLIELDERRIRQALINLLSNAVKFTPASGKICLEVKFISSEETALPVNANFPYALIFSVIDTGIGIAPEDIGKLFQTFVQIDSSLSRQYTGTGLGLTLVKQIAELHGGCVGVTSQVGEGSCFSIALPHTGKLRNHNNDDRFTYSLVNQKPNQNLEDNLDDNLNKDGSIYPLILLAEDNPTNVETFADYLSNRGYRLIIAANGQEAVDMAIAHIPDLILMDIQMPVLDGLGAIKQIRANVDIQHIPIIALTALAMKSDQEQCLQAGADEFLAKPVKLALLATTIQQQINKSRDYSTLRSEPKQEIF</sequence>
<dbReference type="CDD" id="cd16922">
    <property type="entry name" value="HATPase_EvgS-ArcB-TorS-like"/>
    <property type="match status" value="1"/>
</dbReference>
<dbReference type="PROSITE" id="PS51371">
    <property type="entry name" value="CBS"/>
    <property type="match status" value="4"/>
</dbReference>
<dbReference type="PROSITE" id="PS50113">
    <property type="entry name" value="PAC"/>
    <property type="match status" value="2"/>
</dbReference>
<dbReference type="InterPro" id="IPR003594">
    <property type="entry name" value="HATPase_dom"/>
</dbReference>
<dbReference type="SUPFAM" id="SSF55785">
    <property type="entry name" value="PYP-like sensor domain (PAS domain)"/>
    <property type="match status" value="3"/>
</dbReference>
<dbReference type="InterPro" id="IPR005467">
    <property type="entry name" value="His_kinase_dom"/>
</dbReference>
<dbReference type="Gene3D" id="3.10.580.10">
    <property type="entry name" value="CBS-domain"/>
    <property type="match status" value="2"/>
</dbReference>
<dbReference type="RefSeq" id="WP_169365068.1">
    <property type="nucleotide sequence ID" value="NZ_JAAVJL010000002.1"/>
</dbReference>
<dbReference type="InterPro" id="IPR036890">
    <property type="entry name" value="HATPase_C_sf"/>
</dbReference>
<dbReference type="Pfam" id="PF02518">
    <property type="entry name" value="HATPase_c"/>
    <property type="match status" value="1"/>
</dbReference>
<evidence type="ECO:0000256" key="2">
    <source>
        <dbReference type="ARBA" id="ARBA00012438"/>
    </source>
</evidence>
<dbReference type="InterPro" id="IPR001610">
    <property type="entry name" value="PAC"/>
</dbReference>
<dbReference type="InterPro" id="IPR011006">
    <property type="entry name" value="CheY-like_superfamily"/>
</dbReference>
<evidence type="ECO:0000256" key="1">
    <source>
        <dbReference type="ARBA" id="ARBA00000085"/>
    </source>
</evidence>
<dbReference type="SUPFAM" id="SSF52172">
    <property type="entry name" value="CheY-like"/>
    <property type="match status" value="1"/>
</dbReference>
<dbReference type="InterPro" id="IPR013655">
    <property type="entry name" value="PAS_fold_3"/>
</dbReference>
<dbReference type="PANTHER" id="PTHR43047:SF63">
    <property type="entry name" value="HISTIDINE KINASE"/>
    <property type="match status" value="1"/>
</dbReference>